<evidence type="ECO:0000259" key="3">
    <source>
        <dbReference type="Pfam" id="PF20178"/>
    </source>
</evidence>
<keyword evidence="2" id="KW-0677">Repeat</keyword>
<dbReference type="Gene3D" id="3.80.10.10">
    <property type="entry name" value="Ribonuclease Inhibitor"/>
    <property type="match status" value="2"/>
</dbReference>
<proteinExistence type="predicted"/>
<dbReference type="SUPFAM" id="SSF52058">
    <property type="entry name" value="L domain-like"/>
    <property type="match status" value="1"/>
</dbReference>
<evidence type="ECO:0000313" key="4">
    <source>
        <dbReference type="EMBL" id="VVO90294.1"/>
    </source>
</evidence>
<gene>
    <name evidence="4" type="ORF">PS854_02259</name>
</gene>
<dbReference type="InterPro" id="IPR046673">
    <property type="entry name" value="ToxA_N"/>
</dbReference>
<keyword evidence="1" id="KW-0433">Leucine-rich repeat</keyword>
<organism evidence="4 5">
    <name type="scientific">Pseudomonas fluorescens</name>
    <dbReference type="NCBI Taxonomy" id="294"/>
    <lineage>
        <taxon>Bacteria</taxon>
        <taxon>Pseudomonadati</taxon>
        <taxon>Pseudomonadota</taxon>
        <taxon>Gammaproteobacteria</taxon>
        <taxon>Pseudomonadales</taxon>
        <taxon>Pseudomonadaceae</taxon>
        <taxon>Pseudomonas</taxon>
    </lineage>
</organism>
<evidence type="ECO:0000313" key="5">
    <source>
        <dbReference type="Proteomes" id="UP000327111"/>
    </source>
</evidence>
<reference evidence="4 5" key="1">
    <citation type="submission" date="2019-09" db="EMBL/GenBank/DDBJ databases">
        <authorList>
            <person name="Chandra G."/>
            <person name="Truman W A."/>
        </authorList>
    </citation>
    <scope>NUCLEOTIDE SEQUENCE [LARGE SCALE GENOMIC DNA]</scope>
    <source>
        <strain evidence="4">PS854</strain>
    </source>
</reference>
<dbReference type="PANTHER" id="PTHR45712">
    <property type="entry name" value="AGAP008170-PA"/>
    <property type="match status" value="1"/>
</dbReference>
<evidence type="ECO:0000256" key="1">
    <source>
        <dbReference type="ARBA" id="ARBA00022614"/>
    </source>
</evidence>
<dbReference type="Pfam" id="PF20178">
    <property type="entry name" value="ToxA_N"/>
    <property type="match status" value="1"/>
</dbReference>
<dbReference type="SMART" id="SM00369">
    <property type="entry name" value="LRR_TYP"/>
    <property type="match status" value="5"/>
</dbReference>
<protein>
    <recommendedName>
        <fullName evidence="3">Dermonecrotic toxin N-terminal domain-containing protein</fullName>
    </recommendedName>
</protein>
<dbReference type="InterPro" id="IPR003591">
    <property type="entry name" value="Leu-rich_rpt_typical-subtyp"/>
</dbReference>
<dbReference type="InterPro" id="IPR050333">
    <property type="entry name" value="SLRP"/>
</dbReference>
<dbReference type="InterPro" id="IPR032675">
    <property type="entry name" value="LRR_dom_sf"/>
</dbReference>
<evidence type="ECO:0000256" key="2">
    <source>
        <dbReference type="ARBA" id="ARBA00022737"/>
    </source>
</evidence>
<dbReference type="PANTHER" id="PTHR45712:SF22">
    <property type="entry name" value="INSULIN-LIKE GROWTH FACTOR-BINDING PROTEIN COMPLEX ACID LABILE SUBUNIT"/>
    <property type="match status" value="1"/>
</dbReference>
<dbReference type="RefSeq" id="WP_150733614.1">
    <property type="nucleotide sequence ID" value="NZ_CABVIF010000004.1"/>
</dbReference>
<sequence>MTISQNTLASDVFRSDAHYQHLINVVPPWLRQATSQRREALGNSTPGMPASLKSAPPHQHAELGKLISRHVTSQNRVDQMMANLQNPAEFAEPLLKAELKTRFGLELDVRSTCLRLYIPAHIPWLRLKSGAARIWTVSLLDAVLHNFESAETETDAFEPVSTYITPPSANGQFQTLPQVLEKMPIKAFTHLSRELDIGQRYKEYLEDNLGISNPVASALLRPKIHDSQKTALTAALQMAQMQKLLGSDVHPLIIGLLDNLPYLRLRGQPWGCHELTIMNARLTGILLFAPDLESARETARVVAYIPDDPEHPIKEYPSSAAFAEDLSRRLRTPDYQQFFSRFINHEDRGHFFAQLNAQLAPITWQPVQSGDARPTWRESPNPRVDLRIASTPINGDLWNHLYQSSLNKILNDARVIAVSTATVDQKARWALWDSFTDIASTLLNIAAFIALPFVPFLGELMLAYMAYQLLDETFESVVDWAEGQSREAFGHLMGVVESAVQLGTLAAGGVIAAGEFRAALPKDIVEFIDRFNSVKRPNGETRYWQPNLSAYEDLAALPADSKPDALGLHRHQDKVLLRLENKCYAVSADPVTGERRIDHPTRAEAYKPALKHNAAGAWQTELDQPLSWDQATLLRRIGPDMQRFSEIERERMLTISGIHENVLRKMHMNVGQVPPLLADTIKRFKIDQDIQTFIEQIGSNQPDIYLKADPVTQLELLNTYGFWPQTRGVRLTDAQGQTLWQSPAPDVPRLQIDVTRLNSGDLLKTMLLALSDEEARAMLGEEFGLPSPGLESRTRSLRQTLAQTAQRKRQSLFEQRYRRLERGALPAVQTLIDAEPGLPSSVAERLMGTANDEELQQLKQARVSPRLAGLSQEANLQVRVTRAYEGLELTSTENNLDTDRLVLHSLEKLPGWTGQIRLEIRHYTHHGPLIDSIGSVDAKVRKVLVLSEKGSYQAYDASGDELSGLSTLYASLLNALPDAERAELNLVVGEGEKLKRQIIRHALDREELGSLLAQQPNLKPTYDPSLMRLLGGTDGFHRKPFGAPPLQAYAHQLLPQLPPAELQAFVERLQRQPAGPRAELSRLIAEHASVSNTLQRWRSEIPQLIPDTQTRLSEEQLVIQRQARQHFVDQLLGVWREQASQLGQEIRPLEFRFTQPIIGELPVLNIGFGRLKSVSLDGHVATRGVHEFLNGFSDLHRLALRNFQLNEIPEIVVRSPGLRQLILRNCAITLNLQSHATLSALDQLVLLDLYKNPLGLMPDVENLPHLNYVVFSETGINAIPNGLLSRPRLRTALLNNNHISELPAALFDLPKTTRDGIDLGGNPLSTAARERIKSHFNLTHQDLGVLAEQPDIHRVQALYPDMDQEQATEFIYQLPGTLIDGRVEISRLEGELTTLINDLAAWTAAVPAVHPVTGEPFNAQQLLAEHSIRDEFKRRVESCWRRQSNQAPLNPEPQARYELDLSLIITGDLPTLRTDFSHVAQLYLHSYSGLSGVGRFLERFPRLNGLTIRNYRLGNIPEATFRMGELNTLELSDCQLTLTPQAVLDLAQMTRLDYLDLSENPLGLTPDLSQMPLLKTLLLNETGITELPRGLFQFTEMETVDLRSNQITHIAADIMEMPRDVAEAINLRGNPLSEESIQRLIAYFQQTSIDFGVEAVIDQAELEVSSSGGSDVDE</sequence>
<dbReference type="EMBL" id="CABVIF010000004">
    <property type="protein sequence ID" value="VVO90294.1"/>
    <property type="molecule type" value="Genomic_DNA"/>
</dbReference>
<name>A0A5E7JQX0_PSEFL</name>
<feature type="domain" description="Dermonecrotic toxin N-terminal" evidence="3">
    <location>
        <begin position="81"/>
        <end position="345"/>
    </location>
</feature>
<accession>A0A5E7JQX0</accession>
<dbReference type="Proteomes" id="UP000327111">
    <property type="component" value="Unassembled WGS sequence"/>
</dbReference>